<dbReference type="PANTHER" id="PTHR22916:SF3">
    <property type="entry name" value="UDP-GLCNAC:BETAGAL BETA-1,3-N-ACETYLGLUCOSAMINYLTRANSFERASE-LIKE PROTEIN 1"/>
    <property type="match status" value="1"/>
</dbReference>
<gene>
    <name evidence="1" type="ORF">F2Y61_04185</name>
</gene>
<keyword evidence="1" id="KW-0808">Transferase</keyword>
<dbReference type="Proteomes" id="UP000347681">
    <property type="component" value="Unassembled WGS sequence"/>
</dbReference>
<reference evidence="1 2" key="1">
    <citation type="journal article" date="2019" name="Nat. Med.">
        <title>A library of human gut bacterial isolates paired with longitudinal multiomics data enables mechanistic microbiome research.</title>
        <authorList>
            <person name="Poyet M."/>
            <person name="Groussin M."/>
            <person name="Gibbons S.M."/>
            <person name="Avila-Pacheco J."/>
            <person name="Jiang X."/>
            <person name="Kearney S.M."/>
            <person name="Perrotta A.R."/>
            <person name="Berdy B."/>
            <person name="Zhao S."/>
            <person name="Lieberman T.D."/>
            <person name="Swanson P.K."/>
            <person name="Smith M."/>
            <person name="Roesemann S."/>
            <person name="Alexander J.E."/>
            <person name="Rich S.A."/>
            <person name="Livny J."/>
            <person name="Vlamakis H."/>
            <person name="Clish C."/>
            <person name="Bullock K."/>
            <person name="Deik A."/>
            <person name="Scott J."/>
            <person name="Pierce K.A."/>
            <person name="Xavier R.J."/>
            <person name="Alm E.J."/>
        </authorList>
    </citation>
    <scope>NUCLEOTIDE SEQUENCE [LARGE SCALE GENOMIC DNA]</scope>
    <source>
        <strain evidence="1 2">BIOML-A5</strain>
    </source>
</reference>
<evidence type="ECO:0000313" key="1">
    <source>
        <dbReference type="EMBL" id="KAA5385045.1"/>
    </source>
</evidence>
<dbReference type="EMBL" id="VVZB01000002">
    <property type="protein sequence ID" value="KAA5385045.1"/>
    <property type="molecule type" value="Genomic_DNA"/>
</dbReference>
<dbReference type="GO" id="GO:0016758">
    <property type="term" value="F:hexosyltransferase activity"/>
    <property type="evidence" value="ECO:0007669"/>
    <property type="project" value="UniProtKB-ARBA"/>
</dbReference>
<dbReference type="InterPro" id="IPR001173">
    <property type="entry name" value="Glyco_trans_2-like"/>
</dbReference>
<protein>
    <submittedName>
        <fullName evidence="1">Glycosyltransferase</fullName>
    </submittedName>
</protein>
<dbReference type="SUPFAM" id="SSF53448">
    <property type="entry name" value="Nucleotide-diphospho-sugar transferases"/>
    <property type="match status" value="1"/>
</dbReference>
<proteinExistence type="predicted"/>
<evidence type="ECO:0000313" key="2">
    <source>
        <dbReference type="Proteomes" id="UP000347681"/>
    </source>
</evidence>
<dbReference type="AlphaFoldDB" id="A0A1Y4PKG7"/>
<sequence length="241" mass="28602">MKSPSCKKNTVSVCMATYNGEKYIKEQLNSILPQLNEDDEVIISDDGSHDKTLEIIESFHDDRIKIYHHSAPHAVVSNFENTIKHASGDYIFLSDQDDIWLSNKKEKCLSCLQEYDFISHNAFIVDKHGVLSGKDYFSLRRTRYGYWHNLWKMGYLGCCMAFRRECLKDILPFPKEILWHDMWIASVLHLKYKGRLLDDELILYRRHGDNASPTTQKSQYSWRFKFQYRNYIFWHSLKRAL</sequence>
<dbReference type="PANTHER" id="PTHR22916">
    <property type="entry name" value="GLYCOSYLTRANSFERASE"/>
    <property type="match status" value="1"/>
</dbReference>
<organism evidence="1 2">
    <name type="scientific">Phocaeicola dorei</name>
    <dbReference type="NCBI Taxonomy" id="357276"/>
    <lineage>
        <taxon>Bacteria</taxon>
        <taxon>Pseudomonadati</taxon>
        <taxon>Bacteroidota</taxon>
        <taxon>Bacteroidia</taxon>
        <taxon>Bacteroidales</taxon>
        <taxon>Bacteroidaceae</taxon>
        <taxon>Phocaeicola</taxon>
    </lineage>
</organism>
<name>A0A1Y4PKG7_9BACT</name>
<comment type="caution">
    <text evidence="1">The sequence shown here is derived from an EMBL/GenBank/DDBJ whole genome shotgun (WGS) entry which is preliminary data.</text>
</comment>
<accession>A0A1Y4PKG7</accession>
<dbReference type="InterPro" id="IPR029044">
    <property type="entry name" value="Nucleotide-diphossugar_trans"/>
</dbReference>
<dbReference type="Gene3D" id="3.90.550.10">
    <property type="entry name" value="Spore Coat Polysaccharide Biosynthesis Protein SpsA, Chain A"/>
    <property type="match status" value="1"/>
</dbReference>
<dbReference type="Pfam" id="PF00535">
    <property type="entry name" value="Glycos_transf_2"/>
    <property type="match status" value="1"/>
</dbReference>